<reference evidence="1 2" key="1">
    <citation type="submission" date="2018-08" db="EMBL/GenBank/DDBJ databases">
        <title>A genome reference for cultivated species of the human gut microbiota.</title>
        <authorList>
            <person name="Zou Y."/>
            <person name="Xue W."/>
            <person name="Luo G."/>
        </authorList>
    </citation>
    <scope>NUCLEOTIDE SEQUENCE [LARGE SCALE GENOMIC DNA]</scope>
    <source>
        <strain evidence="1 2">AM40-30BH</strain>
    </source>
</reference>
<gene>
    <name evidence="1" type="ORF">DW888_01595</name>
</gene>
<dbReference type="RefSeq" id="WP_002561171.1">
    <property type="nucleotide sequence ID" value="NZ_CABJFV010000001.1"/>
</dbReference>
<name>A0A413VY85_9BACE</name>
<evidence type="ECO:0000313" key="1">
    <source>
        <dbReference type="EMBL" id="RHB38530.1"/>
    </source>
</evidence>
<evidence type="ECO:0000313" key="2">
    <source>
        <dbReference type="Proteomes" id="UP000284379"/>
    </source>
</evidence>
<accession>A0A413VY85</accession>
<dbReference type="AlphaFoldDB" id="A0A413VY85"/>
<dbReference type="Proteomes" id="UP000284379">
    <property type="component" value="Unassembled WGS sequence"/>
</dbReference>
<dbReference type="EMBL" id="QSGO01000001">
    <property type="protein sequence ID" value="RHB38530.1"/>
    <property type="molecule type" value="Genomic_DNA"/>
</dbReference>
<sequence>MTLNWQECVVAVLLVLCVIRIVYGIYNFFRRTKNNENPCANCASGCELKRQLDKKQQECKETKSHSKKNCCG</sequence>
<protein>
    <recommendedName>
        <fullName evidence="3">FeoB-associated Cys-rich membrane protein</fullName>
    </recommendedName>
</protein>
<comment type="caution">
    <text evidence="1">The sequence shown here is derived from an EMBL/GenBank/DDBJ whole genome shotgun (WGS) entry which is preliminary data.</text>
</comment>
<proteinExistence type="predicted"/>
<evidence type="ECO:0008006" key="3">
    <source>
        <dbReference type="Google" id="ProtNLM"/>
    </source>
</evidence>
<organism evidence="1 2">
    <name type="scientific">Bacteroides nordii</name>
    <dbReference type="NCBI Taxonomy" id="291645"/>
    <lineage>
        <taxon>Bacteria</taxon>
        <taxon>Pseudomonadati</taxon>
        <taxon>Bacteroidota</taxon>
        <taxon>Bacteroidia</taxon>
        <taxon>Bacteroidales</taxon>
        <taxon>Bacteroidaceae</taxon>
        <taxon>Bacteroides</taxon>
    </lineage>
</organism>
<dbReference type="GeneID" id="69502990"/>